<protein>
    <recommendedName>
        <fullName evidence="2">DUF8094 domain-containing protein</fullName>
    </recommendedName>
</protein>
<accession>A0ABV5LMT4</accession>
<dbReference type="RefSeq" id="WP_380136372.1">
    <property type="nucleotide sequence ID" value="NZ_JBHLUI010000006.1"/>
</dbReference>
<comment type="caution">
    <text evidence="3">The sequence shown here is derived from an EMBL/GenBank/DDBJ whole genome shotgun (WGS) entry which is preliminary data.</text>
</comment>
<dbReference type="Pfam" id="PF26366">
    <property type="entry name" value="DUF8094"/>
    <property type="match status" value="1"/>
</dbReference>
<evidence type="ECO:0000256" key="1">
    <source>
        <dbReference type="SAM" id="SignalP"/>
    </source>
</evidence>
<organism evidence="3 4">
    <name type="scientific">Kineococcus gynurae</name>
    <dbReference type="NCBI Taxonomy" id="452979"/>
    <lineage>
        <taxon>Bacteria</taxon>
        <taxon>Bacillati</taxon>
        <taxon>Actinomycetota</taxon>
        <taxon>Actinomycetes</taxon>
        <taxon>Kineosporiales</taxon>
        <taxon>Kineosporiaceae</taxon>
        <taxon>Kineococcus</taxon>
    </lineage>
</organism>
<evidence type="ECO:0000313" key="3">
    <source>
        <dbReference type="EMBL" id="MFB9375403.1"/>
    </source>
</evidence>
<name>A0ABV5LMT4_9ACTN</name>
<gene>
    <name evidence="3" type="ORF">ACFFVI_00320</name>
</gene>
<proteinExistence type="predicted"/>
<dbReference type="EMBL" id="JBHMDM010000001">
    <property type="protein sequence ID" value="MFB9375403.1"/>
    <property type="molecule type" value="Genomic_DNA"/>
</dbReference>
<feature type="domain" description="DUF8094" evidence="2">
    <location>
        <begin position="41"/>
        <end position="326"/>
    </location>
</feature>
<evidence type="ECO:0000313" key="4">
    <source>
        <dbReference type="Proteomes" id="UP001589748"/>
    </source>
</evidence>
<feature type="signal peptide" evidence="1">
    <location>
        <begin position="1"/>
        <end position="26"/>
    </location>
</feature>
<evidence type="ECO:0000259" key="2">
    <source>
        <dbReference type="Pfam" id="PF26366"/>
    </source>
</evidence>
<feature type="chain" id="PRO_5045808478" description="DUF8094 domain-containing protein" evidence="1">
    <location>
        <begin position="27"/>
        <end position="331"/>
    </location>
</feature>
<dbReference type="InterPro" id="IPR058407">
    <property type="entry name" value="DUF8094"/>
</dbReference>
<keyword evidence="1" id="KW-0732">Signal</keyword>
<sequence>MSTRTRPTRRALGLALALGLPLAGCAQLPTVSTPPAPERVLPVVAPAQAARITTDAVAGLQSADPVADPTAAAERLTGPELDLRTAAARIAAAGGTPAATGGADDFDPVSSLLPRQEDWPRWFVVVTGAGADEKPSFALLTSESARTPYKVWATPSLLPGVSLPTTDAPSAGADVVAPDEDTNLVASPQQVAERYVDVLLRDTESEFVEQFAEDAFRSGVEEAVQRDTASLQAQGGRFEQTRELLPDSVRAVRTRDGGAIAFAAMRWSTTQSGPAGGRAGTLDAATAALAGREQARSVTVVRDEVVAFAIPAQGTVRVLAAQSGPVSAEAS</sequence>
<reference evidence="3 4" key="1">
    <citation type="submission" date="2024-09" db="EMBL/GenBank/DDBJ databases">
        <authorList>
            <person name="Sun Q."/>
            <person name="Mori K."/>
        </authorList>
    </citation>
    <scope>NUCLEOTIDE SEQUENCE [LARGE SCALE GENOMIC DNA]</scope>
    <source>
        <strain evidence="3 4">TISTR 1856</strain>
    </source>
</reference>
<dbReference type="Proteomes" id="UP001589748">
    <property type="component" value="Unassembled WGS sequence"/>
</dbReference>
<keyword evidence="4" id="KW-1185">Reference proteome</keyword>